<dbReference type="Proteomes" id="UP000728032">
    <property type="component" value="Unassembled WGS sequence"/>
</dbReference>
<dbReference type="EMBL" id="CAJPVJ010031582">
    <property type="protein sequence ID" value="CAG2180387.1"/>
    <property type="molecule type" value="Genomic_DNA"/>
</dbReference>
<feature type="domain" description="Glycosyl hydrolase family 30 TIM-barrel" evidence="7">
    <location>
        <begin position="2"/>
        <end position="237"/>
    </location>
</feature>
<evidence type="ECO:0000259" key="7">
    <source>
        <dbReference type="Pfam" id="PF02055"/>
    </source>
</evidence>
<dbReference type="AlphaFoldDB" id="A0A7R9QYL8"/>
<dbReference type="InterPro" id="IPR017853">
    <property type="entry name" value="GH"/>
</dbReference>
<dbReference type="PANTHER" id="PTHR11069">
    <property type="entry name" value="GLUCOSYLCERAMIDASE"/>
    <property type="match status" value="1"/>
</dbReference>
<comment type="similarity">
    <text evidence="2 6">Belongs to the glycosyl hydrolase 30 family.</text>
</comment>
<dbReference type="PANTHER" id="PTHR11069:SF23">
    <property type="entry name" value="LYSOSOMAL ACID GLUCOSYLCERAMIDASE"/>
    <property type="match status" value="1"/>
</dbReference>
<dbReference type="InterPro" id="IPR033452">
    <property type="entry name" value="GH30_C"/>
</dbReference>
<organism evidence="9">
    <name type="scientific">Oppiella nova</name>
    <dbReference type="NCBI Taxonomy" id="334625"/>
    <lineage>
        <taxon>Eukaryota</taxon>
        <taxon>Metazoa</taxon>
        <taxon>Ecdysozoa</taxon>
        <taxon>Arthropoda</taxon>
        <taxon>Chelicerata</taxon>
        <taxon>Arachnida</taxon>
        <taxon>Acari</taxon>
        <taxon>Acariformes</taxon>
        <taxon>Sarcoptiformes</taxon>
        <taxon>Oribatida</taxon>
        <taxon>Brachypylina</taxon>
        <taxon>Oppioidea</taxon>
        <taxon>Oppiidae</taxon>
        <taxon>Oppiella</taxon>
    </lineage>
</organism>
<dbReference type="GO" id="GO:0004348">
    <property type="term" value="F:glucosylceramidase activity"/>
    <property type="evidence" value="ECO:0007669"/>
    <property type="project" value="UniProtKB-EC"/>
</dbReference>
<keyword evidence="5 6" id="KW-0378">Hydrolase</keyword>
<evidence type="ECO:0000256" key="6">
    <source>
        <dbReference type="RuleBase" id="RU361188"/>
    </source>
</evidence>
<evidence type="ECO:0000313" key="9">
    <source>
        <dbReference type="EMBL" id="CAD7663250.1"/>
    </source>
</evidence>
<dbReference type="PRINTS" id="PR00843">
    <property type="entry name" value="GLHYDRLASE30"/>
</dbReference>
<dbReference type="InterPro" id="IPR033453">
    <property type="entry name" value="Glyco_hydro_30_TIM-barrel"/>
</dbReference>
<feature type="non-terminal residue" evidence="9">
    <location>
        <position position="1"/>
    </location>
</feature>
<dbReference type="GO" id="GO:0006680">
    <property type="term" value="P:glucosylceramide catabolic process"/>
    <property type="evidence" value="ECO:0007669"/>
    <property type="project" value="TreeGrafter"/>
</dbReference>
<dbReference type="Pfam" id="PF02055">
    <property type="entry name" value="Glyco_hydro_30"/>
    <property type="match status" value="1"/>
</dbReference>
<gene>
    <name evidence="9" type="ORF">ONB1V03_LOCUS19810</name>
</gene>
<protein>
    <recommendedName>
        <fullName evidence="3 6">Glucosylceramidase</fullName>
        <ecNumber evidence="3 6">3.2.1.45</ecNumber>
    </recommendedName>
</protein>
<evidence type="ECO:0000313" key="10">
    <source>
        <dbReference type="Proteomes" id="UP000728032"/>
    </source>
</evidence>
<dbReference type="OrthoDB" id="2160638at2759"/>
<keyword evidence="6" id="KW-0746">Sphingolipid metabolism</keyword>
<proteinExistence type="inferred from homology"/>
<keyword evidence="6" id="KW-0326">Glycosidase</keyword>
<dbReference type="Gene3D" id="3.20.20.80">
    <property type="entry name" value="Glycosidases"/>
    <property type="match status" value="1"/>
</dbReference>
<keyword evidence="6" id="KW-0443">Lipid metabolism</keyword>
<dbReference type="Pfam" id="PF17189">
    <property type="entry name" value="Glyco_hydro_30C"/>
    <property type="match status" value="1"/>
</dbReference>
<keyword evidence="10" id="KW-1185">Reference proteome</keyword>
<feature type="domain" description="Glycosyl hydrolase family 30 beta sandwich" evidence="8">
    <location>
        <begin position="240"/>
        <end position="283"/>
    </location>
</feature>
<dbReference type="SUPFAM" id="SSF51445">
    <property type="entry name" value="(Trans)glycosidases"/>
    <property type="match status" value="1"/>
</dbReference>
<accession>A0A7R9QYL8</accession>
<reference evidence="9" key="1">
    <citation type="submission" date="2020-11" db="EMBL/GenBank/DDBJ databases">
        <authorList>
            <person name="Tran Van P."/>
        </authorList>
    </citation>
    <scope>NUCLEOTIDE SEQUENCE</scope>
</reference>
<name>A0A7R9QYL8_9ACAR</name>
<dbReference type="InterPro" id="IPR001139">
    <property type="entry name" value="Glyco_hydro_30"/>
</dbReference>
<evidence type="ECO:0000256" key="3">
    <source>
        <dbReference type="ARBA" id="ARBA00012658"/>
    </source>
</evidence>
<sequence>MKNNTRLNRGGYLIDKPGGKYYKAFAHYLVKFLDAYKANGVPIWGLTMENEPLHSDPNYSFNSLGFTAELQRDFIKQDLGPILEEAGYGVNTTKLMIFDDNINQLLQWAQTILADRDAAKYISGTAVHWYENNDTNIAILDKVQALDEMKFILSTEASLADHKLGNWESLNRYAGDILRGLKHETVGWVDWNMVLDVQGGPNWVHNYCDGPISVSAIDEEYYKNPVFYGLGHFSKFIEPDSRRIDAKESHVLQNLTTIAFNRPDGATTLIALNTGPDIVSLTIV</sequence>
<comment type="catalytic activity">
    <reaction evidence="1">
        <text>a beta-D-glucosyl-(1&lt;-&gt;1')-N-acylsphing-4-enine + H2O = an N-acylsphing-4-enine + D-glucose</text>
        <dbReference type="Rhea" id="RHEA:13269"/>
        <dbReference type="ChEBI" id="CHEBI:4167"/>
        <dbReference type="ChEBI" id="CHEBI:15377"/>
        <dbReference type="ChEBI" id="CHEBI:22801"/>
        <dbReference type="ChEBI" id="CHEBI:52639"/>
        <dbReference type="EC" id="3.2.1.45"/>
    </reaction>
    <physiologicalReaction direction="left-to-right" evidence="1">
        <dbReference type="Rhea" id="RHEA:13270"/>
    </physiologicalReaction>
</comment>
<dbReference type="GO" id="GO:0016020">
    <property type="term" value="C:membrane"/>
    <property type="evidence" value="ECO:0007669"/>
    <property type="project" value="GOC"/>
</dbReference>
<evidence type="ECO:0000256" key="2">
    <source>
        <dbReference type="ARBA" id="ARBA00005382"/>
    </source>
</evidence>
<dbReference type="EMBL" id="OC946407">
    <property type="protein sequence ID" value="CAD7663250.1"/>
    <property type="molecule type" value="Genomic_DNA"/>
</dbReference>
<evidence type="ECO:0000256" key="4">
    <source>
        <dbReference type="ARBA" id="ARBA00022729"/>
    </source>
</evidence>
<keyword evidence="4" id="KW-0732">Signal</keyword>
<evidence type="ECO:0000256" key="1">
    <source>
        <dbReference type="ARBA" id="ARBA00001013"/>
    </source>
</evidence>
<evidence type="ECO:0000259" key="8">
    <source>
        <dbReference type="Pfam" id="PF17189"/>
    </source>
</evidence>
<dbReference type="EC" id="3.2.1.45" evidence="3 6"/>
<evidence type="ECO:0000256" key="5">
    <source>
        <dbReference type="ARBA" id="ARBA00022801"/>
    </source>
</evidence>